<dbReference type="Proteomes" id="UP000825799">
    <property type="component" value="Chromosome"/>
</dbReference>
<sequence length="47" mass="4964">MVLRELDALGVVLAGRIERMPVPGSVAEFDPPATPSDLPHVIVVNGQ</sequence>
<proteinExistence type="predicted"/>
<gene>
    <name evidence="1" type="ORF">K1X15_07135</name>
</gene>
<dbReference type="RefSeq" id="WP_220306796.1">
    <property type="nucleotide sequence ID" value="NZ_CP080590.1"/>
</dbReference>
<protein>
    <submittedName>
        <fullName evidence="1">Uncharacterized protein</fullName>
    </submittedName>
</protein>
<name>A0ABX8WL85_9HYPH</name>
<accession>A0ABX8WL85</accession>
<evidence type="ECO:0000313" key="1">
    <source>
        <dbReference type="EMBL" id="QYO78317.1"/>
    </source>
</evidence>
<dbReference type="EMBL" id="CP080590">
    <property type="protein sequence ID" value="QYO78317.1"/>
    <property type="molecule type" value="Genomic_DNA"/>
</dbReference>
<reference evidence="1 2" key="1">
    <citation type="submission" date="2021-08" db="EMBL/GenBank/DDBJ databases">
        <title>Devosia salina sp. nov., isolated from the South China Sea sediment.</title>
        <authorList>
            <person name="Zhou Z."/>
        </authorList>
    </citation>
    <scope>NUCLEOTIDE SEQUENCE [LARGE SCALE GENOMIC DNA]</scope>
    <source>
        <strain evidence="1 2">SCS-3</strain>
    </source>
</reference>
<evidence type="ECO:0000313" key="2">
    <source>
        <dbReference type="Proteomes" id="UP000825799"/>
    </source>
</evidence>
<keyword evidence="2" id="KW-1185">Reference proteome</keyword>
<organism evidence="1 2">
    <name type="scientific">Devosia salina</name>
    <dbReference type="NCBI Taxonomy" id="2860336"/>
    <lineage>
        <taxon>Bacteria</taxon>
        <taxon>Pseudomonadati</taxon>
        <taxon>Pseudomonadota</taxon>
        <taxon>Alphaproteobacteria</taxon>
        <taxon>Hyphomicrobiales</taxon>
        <taxon>Devosiaceae</taxon>
        <taxon>Devosia</taxon>
    </lineage>
</organism>